<keyword evidence="5" id="KW-0645">Protease</keyword>
<dbReference type="GO" id="GO:0051301">
    <property type="term" value="P:cell division"/>
    <property type="evidence" value="ECO:0007669"/>
    <property type="project" value="TreeGrafter"/>
</dbReference>
<evidence type="ECO:0000256" key="1">
    <source>
        <dbReference type="ARBA" id="ARBA00022741"/>
    </source>
</evidence>
<dbReference type="FunFam" id="1.10.8.60:FF:000002">
    <property type="entry name" value="ATP-dependent Clp protease ATP-binding subunit ClpX"/>
    <property type="match status" value="1"/>
</dbReference>
<proteinExistence type="predicted"/>
<dbReference type="InterPro" id="IPR050052">
    <property type="entry name" value="ATP-dep_Clp_protease_ClpX"/>
</dbReference>
<dbReference type="InterPro" id="IPR027417">
    <property type="entry name" value="P-loop_NTPase"/>
</dbReference>
<sequence length="162" mass="18479">MGFGADVKSHEEKDIGEILKHILPEDLLKFGLIPEFVGRMPIIVTLHQLDEAALMDILTKPKNALTRQYKYLFELDGVELTFDEDALVAVAHKAIERKTGARGLRAILEDVMLEIMFDIPSRSDIKRCEITKDAIEKKSPPHLIYREEQPRLEAPRRESDAC</sequence>
<feature type="domain" description="Clp ATPase C-terminal" evidence="4">
    <location>
        <begin position="49"/>
        <end position="143"/>
    </location>
</feature>
<dbReference type="InterPro" id="IPR019489">
    <property type="entry name" value="Clp_ATPase_C"/>
</dbReference>
<dbReference type="SMART" id="SM01086">
    <property type="entry name" value="ClpB_D2-small"/>
    <property type="match status" value="1"/>
</dbReference>
<feature type="region of interest" description="Disordered" evidence="3">
    <location>
        <begin position="139"/>
        <end position="162"/>
    </location>
</feature>
<accession>A0A645CYE7</accession>
<keyword evidence="5" id="KW-0378">Hydrolase</keyword>
<evidence type="ECO:0000259" key="4">
    <source>
        <dbReference type="SMART" id="SM01086"/>
    </source>
</evidence>
<dbReference type="GO" id="GO:0016887">
    <property type="term" value="F:ATP hydrolysis activity"/>
    <property type="evidence" value="ECO:0007669"/>
    <property type="project" value="TreeGrafter"/>
</dbReference>
<evidence type="ECO:0000313" key="5">
    <source>
        <dbReference type="EMBL" id="MPM81612.1"/>
    </source>
</evidence>
<organism evidence="5">
    <name type="scientific">bioreactor metagenome</name>
    <dbReference type="NCBI Taxonomy" id="1076179"/>
    <lineage>
        <taxon>unclassified sequences</taxon>
        <taxon>metagenomes</taxon>
        <taxon>ecological metagenomes</taxon>
    </lineage>
</organism>
<dbReference type="Gene3D" id="3.40.50.300">
    <property type="entry name" value="P-loop containing nucleotide triphosphate hydrolases"/>
    <property type="match status" value="1"/>
</dbReference>
<dbReference type="GO" id="GO:0051603">
    <property type="term" value="P:proteolysis involved in protein catabolic process"/>
    <property type="evidence" value="ECO:0007669"/>
    <property type="project" value="TreeGrafter"/>
</dbReference>
<evidence type="ECO:0000256" key="2">
    <source>
        <dbReference type="ARBA" id="ARBA00022840"/>
    </source>
</evidence>
<dbReference type="GO" id="GO:0005524">
    <property type="term" value="F:ATP binding"/>
    <property type="evidence" value="ECO:0007669"/>
    <property type="project" value="UniProtKB-KW"/>
</dbReference>
<protein>
    <submittedName>
        <fullName evidence="5">ATP-dependent Clp protease ATP-binding subunit ClpX</fullName>
    </submittedName>
</protein>
<dbReference type="PANTHER" id="PTHR48102">
    <property type="entry name" value="ATP-DEPENDENT CLP PROTEASE ATP-BINDING SUBUNIT CLPX-LIKE, MITOCHONDRIAL-RELATED"/>
    <property type="match status" value="1"/>
</dbReference>
<dbReference type="GO" id="GO:0008233">
    <property type="term" value="F:peptidase activity"/>
    <property type="evidence" value="ECO:0007669"/>
    <property type="project" value="UniProtKB-KW"/>
</dbReference>
<dbReference type="AlphaFoldDB" id="A0A645CYE7"/>
<dbReference type="EMBL" id="VSSQ01030919">
    <property type="protein sequence ID" value="MPM81612.1"/>
    <property type="molecule type" value="Genomic_DNA"/>
</dbReference>
<dbReference type="Gene3D" id="1.10.8.60">
    <property type="match status" value="1"/>
</dbReference>
<evidence type="ECO:0000256" key="3">
    <source>
        <dbReference type="SAM" id="MobiDB-lite"/>
    </source>
</evidence>
<reference evidence="5" key="1">
    <citation type="submission" date="2019-08" db="EMBL/GenBank/DDBJ databases">
        <authorList>
            <person name="Kucharzyk K."/>
            <person name="Murdoch R.W."/>
            <person name="Higgins S."/>
            <person name="Loffler F."/>
        </authorList>
    </citation>
    <scope>NUCLEOTIDE SEQUENCE</scope>
</reference>
<dbReference type="PANTHER" id="PTHR48102:SF7">
    <property type="entry name" value="ATP-DEPENDENT CLP PROTEASE ATP-BINDING SUBUNIT CLPX-LIKE, MITOCHONDRIAL"/>
    <property type="match status" value="1"/>
</dbReference>
<keyword evidence="2 5" id="KW-0067">ATP-binding</keyword>
<keyword evidence="1" id="KW-0547">Nucleotide-binding</keyword>
<gene>
    <name evidence="5" type="primary">clpX_45</name>
    <name evidence="5" type="ORF">SDC9_128668</name>
</gene>
<dbReference type="SUPFAM" id="SSF52540">
    <property type="entry name" value="P-loop containing nucleoside triphosphate hydrolases"/>
    <property type="match status" value="1"/>
</dbReference>
<dbReference type="GO" id="GO:0009376">
    <property type="term" value="C:HslUV protease complex"/>
    <property type="evidence" value="ECO:0007669"/>
    <property type="project" value="TreeGrafter"/>
</dbReference>
<dbReference type="Pfam" id="PF10431">
    <property type="entry name" value="ClpB_D2-small"/>
    <property type="match status" value="1"/>
</dbReference>
<comment type="caution">
    <text evidence="5">The sequence shown here is derived from an EMBL/GenBank/DDBJ whole genome shotgun (WGS) entry which is preliminary data.</text>
</comment>
<name>A0A645CYE7_9ZZZZ</name>